<organism evidence="4 5">
    <name type="scientific">Paenibacillus gansuensis</name>
    <dbReference type="NCBI Taxonomy" id="306542"/>
    <lineage>
        <taxon>Bacteria</taxon>
        <taxon>Bacillati</taxon>
        <taxon>Bacillota</taxon>
        <taxon>Bacilli</taxon>
        <taxon>Bacillales</taxon>
        <taxon>Paenibacillaceae</taxon>
        <taxon>Paenibacillus</taxon>
    </lineage>
</organism>
<dbReference type="InterPro" id="IPR013529">
    <property type="entry name" value="Glyco_hydro_42_N"/>
</dbReference>
<evidence type="ECO:0000256" key="2">
    <source>
        <dbReference type="ARBA" id="ARBA00023295"/>
    </source>
</evidence>
<dbReference type="EMBL" id="JBHUME010000010">
    <property type="protein sequence ID" value="MFD2614104.1"/>
    <property type="molecule type" value="Genomic_DNA"/>
</dbReference>
<gene>
    <name evidence="4" type="ORF">ACFSUF_16985</name>
</gene>
<dbReference type="Proteomes" id="UP001597541">
    <property type="component" value="Unassembled WGS sequence"/>
</dbReference>
<evidence type="ECO:0000313" key="5">
    <source>
        <dbReference type="Proteomes" id="UP001597541"/>
    </source>
</evidence>
<name>A0ABW5PHT2_9BACL</name>
<dbReference type="EC" id="3.2.1.23" evidence="4"/>
<accession>A0ABW5PHT2</accession>
<feature type="domain" description="Glycoside hydrolase family 42 N-terminal" evidence="3">
    <location>
        <begin position="81"/>
        <end position="186"/>
    </location>
</feature>
<evidence type="ECO:0000313" key="4">
    <source>
        <dbReference type="EMBL" id="MFD2614104.1"/>
    </source>
</evidence>
<dbReference type="SUPFAM" id="SSF51445">
    <property type="entry name" value="(Trans)glycosidases"/>
    <property type="match status" value="1"/>
</dbReference>
<proteinExistence type="predicted"/>
<keyword evidence="5" id="KW-1185">Reference proteome</keyword>
<sequence length="503" mass="57953">MAEDTAVRAQEEAAIERKLNWAHTTKVYTEHLWDHGKLCANPHKGWYMHYYDNSIHRYWNTIEPGDYLEDFPGMDHLYLRLAWSYLEPEEGKFDWEIIDRVIREWTPRGYGISFRISCMEAGVDQPFATPRWVMEAGAKGEFIVPCYSSEHKEGQLNWEPDYGDPVFLEKLEQFHRVFAARYAAEPWFRYIDIGSYGVWGEGHTICSSQRDWPAEVIKKHIDLHRQVYPDALVVVSDELINMRIYTTEDHEDTADELQRYVLDNKLGLRDDTISVPGIQRETSFHHLRSAELYEYFWRDTPVNLELHHYEDALARGGWEDGVPLTGALRESHATYLGFHGSPGDFLKDNPKLAVDLANRAGYWYFIKSVEHSRRLGPDGELKLRLVWENHGAAPSYRSFGLTVKVELLDEGAGACGPAGGGGRTYHREHVPMSGNLNWLPGGIKDETYRLRLPEAFRGRTCSLKVRLLDEGGHEPVLIELGLTDRVRDEEGFYQVTVMEFIGG</sequence>
<dbReference type="GO" id="GO:0004565">
    <property type="term" value="F:beta-galactosidase activity"/>
    <property type="evidence" value="ECO:0007669"/>
    <property type="project" value="UniProtKB-EC"/>
</dbReference>
<evidence type="ECO:0000256" key="1">
    <source>
        <dbReference type="ARBA" id="ARBA00022801"/>
    </source>
</evidence>
<keyword evidence="1 4" id="KW-0378">Hydrolase</keyword>
<dbReference type="InterPro" id="IPR017853">
    <property type="entry name" value="GH"/>
</dbReference>
<reference evidence="5" key="1">
    <citation type="journal article" date="2019" name="Int. J. Syst. Evol. Microbiol.">
        <title>The Global Catalogue of Microorganisms (GCM) 10K type strain sequencing project: providing services to taxonomists for standard genome sequencing and annotation.</title>
        <authorList>
            <consortium name="The Broad Institute Genomics Platform"/>
            <consortium name="The Broad Institute Genome Sequencing Center for Infectious Disease"/>
            <person name="Wu L."/>
            <person name="Ma J."/>
        </authorList>
    </citation>
    <scope>NUCLEOTIDE SEQUENCE [LARGE SCALE GENOMIC DNA]</scope>
    <source>
        <strain evidence="5">KCTC 3950</strain>
    </source>
</reference>
<dbReference type="Gene3D" id="3.20.20.80">
    <property type="entry name" value="Glycosidases"/>
    <property type="match status" value="1"/>
</dbReference>
<comment type="caution">
    <text evidence="4">The sequence shown here is derived from an EMBL/GenBank/DDBJ whole genome shotgun (WGS) entry which is preliminary data.</text>
</comment>
<keyword evidence="2 4" id="KW-0326">Glycosidase</keyword>
<dbReference type="Pfam" id="PF02449">
    <property type="entry name" value="Glyco_hydro_42"/>
    <property type="match status" value="1"/>
</dbReference>
<protein>
    <submittedName>
        <fullName evidence="4">Beta-galactosidase</fullName>
        <ecNumber evidence="4">3.2.1.23</ecNumber>
    </submittedName>
</protein>
<dbReference type="RefSeq" id="WP_377604606.1">
    <property type="nucleotide sequence ID" value="NZ_JBHUME010000010.1"/>
</dbReference>
<evidence type="ECO:0000259" key="3">
    <source>
        <dbReference type="Pfam" id="PF02449"/>
    </source>
</evidence>